<dbReference type="FunFam" id="3.80.10.10:FF:000094">
    <property type="entry name" value="protein C21orf2 isoform X1"/>
    <property type="match status" value="1"/>
</dbReference>
<dbReference type="PANTHER" id="PTHR18849">
    <property type="entry name" value="LEUCINE RICH REPEAT PROTEIN"/>
    <property type="match status" value="1"/>
</dbReference>
<feature type="compositionally biased region" description="Polar residues" evidence="6">
    <location>
        <begin position="212"/>
        <end position="223"/>
    </location>
</feature>
<evidence type="ECO:0000256" key="4">
    <source>
        <dbReference type="ARBA" id="ARBA00062587"/>
    </source>
</evidence>
<dbReference type="PROSITE" id="PS51450">
    <property type="entry name" value="LRR"/>
    <property type="match status" value="1"/>
</dbReference>
<dbReference type="Ensembl" id="ENSSSCT00060032869.1">
    <property type="protein sequence ID" value="ENSSSCP00060014104.1"/>
    <property type="gene ID" value="ENSSSCG00060024210.1"/>
</dbReference>
<keyword evidence="2" id="KW-0677">Repeat</keyword>
<dbReference type="Proteomes" id="UP000694723">
    <property type="component" value="Unplaced"/>
</dbReference>
<evidence type="ECO:0000313" key="8">
    <source>
        <dbReference type="Proteomes" id="UP000694723"/>
    </source>
</evidence>
<dbReference type="PANTHER" id="PTHR18849:SF0">
    <property type="entry name" value="CILIA- AND FLAGELLA-ASSOCIATED PROTEIN 410-RELATED"/>
    <property type="match status" value="1"/>
</dbReference>
<proteinExistence type="predicted"/>
<protein>
    <recommendedName>
        <fullName evidence="5">Cilia- and flagella-associated protein 410</fullName>
    </recommendedName>
</protein>
<evidence type="ECO:0000256" key="1">
    <source>
        <dbReference type="ARBA" id="ARBA00022614"/>
    </source>
</evidence>
<name>A0A8D1UTF2_PIG</name>
<evidence type="ECO:0000256" key="5">
    <source>
        <dbReference type="ARBA" id="ARBA00074183"/>
    </source>
</evidence>
<evidence type="ECO:0000256" key="2">
    <source>
        <dbReference type="ARBA" id="ARBA00022737"/>
    </source>
</evidence>
<comment type="subunit">
    <text evidence="4">Found in a complex with CFAP410, NEK1 and SPATA7. Interacts with NEK1.</text>
</comment>
<dbReference type="SUPFAM" id="SSF52058">
    <property type="entry name" value="L domain-like"/>
    <property type="match status" value="1"/>
</dbReference>
<sequence>MGWPPPFLRPRRSPSGSNHFVHSQPGLAFWRLCQLSEKAFFYFVIEIPDSYRLSLVFGICLQPEQSESVSVFSFPRGSRLTDISICREMPSLEVITLSVNSISTLEPVSRCRQLSELYLRKNRIPSLAELFYLKGLPRLRVLWLAENPCCGACPHLYRMTVLRNLPHLQKLDNQTVTEEEVSRALTEGEEVTAPSREDTRNGLPELPYALSTVDTAATETPQDPLSLRESEASSIQGQLSPKPPPRDRFPSFSQREAASSCRSRNNILTAILLLLRELDSEGLEAVHQTVLGRLQALHKQELQEDVE</sequence>
<dbReference type="GO" id="GO:0097733">
    <property type="term" value="C:photoreceptor cell cilium"/>
    <property type="evidence" value="ECO:0007669"/>
    <property type="project" value="UniProtKB-ARBA"/>
</dbReference>
<dbReference type="InterPro" id="IPR001611">
    <property type="entry name" value="Leu-rich_rpt"/>
</dbReference>
<keyword evidence="1" id="KW-0433">Leucine-rich repeat</keyword>
<dbReference type="AlphaFoldDB" id="A0A8D1UTF2"/>
<evidence type="ECO:0000256" key="6">
    <source>
        <dbReference type="SAM" id="MobiDB-lite"/>
    </source>
</evidence>
<accession>A0A8D1UTF2</accession>
<dbReference type="Gene3D" id="3.80.10.10">
    <property type="entry name" value="Ribonuclease Inhibitor"/>
    <property type="match status" value="1"/>
</dbReference>
<evidence type="ECO:0000313" key="7">
    <source>
        <dbReference type="Ensembl" id="ENSSSCP00060014104.1"/>
    </source>
</evidence>
<organism evidence="7 8">
    <name type="scientific">Sus scrofa</name>
    <name type="common">Pig</name>
    <dbReference type="NCBI Taxonomy" id="9823"/>
    <lineage>
        <taxon>Eukaryota</taxon>
        <taxon>Metazoa</taxon>
        <taxon>Chordata</taxon>
        <taxon>Craniata</taxon>
        <taxon>Vertebrata</taxon>
        <taxon>Euteleostomi</taxon>
        <taxon>Mammalia</taxon>
        <taxon>Eutheria</taxon>
        <taxon>Laurasiatheria</taxon>
        <taxon>Artiodactyla</taxon>
        <taxon>Suina</taxon>
        <taxon>Suidae</taxon>
        <taxon>Sus</taxon>
    </lineage>
</organism>
<dbReference type="GO" id="GO:0036064">
    <property type="term" value="C:ciliary basal body"/>
    <property type="evidence" value="ECO:0007669"/>
    <property type="project" value="UniProtKB-ARBA"/>
</dbReference>
<feature type="region of interest" description="Disordered" evidence="6">
    <location>
        <begin position="174"/>
        <end position="257"/>
    </location>
</feature>
<comment type="function">
    <text evidence="3">Plays a role in cilia formation and/or maintenance. Plays a role in the regulation of cell morphology and cytoskeletal organization. Involved in DNA damage repair.</text>
</comment>
<dbReference type="InterPro" id="IPR032675">
    <property type="entry name" value="LRR_dom_sf"/>
</dbReference>
<reference evidence="7" key="1">
    <citation type="submission" date="2025-08" db="UniProtKB">
        <authorList>
            <consortium name="Ensembl"/>
        </authorList>
    </citation>
    <scope>IDENTIFICATION</scope>
</reference>
<evidence type="ECO:0000256" key="3">
    <source>
        <dbReference type="ARBA" id="ARBA00053373"/>
    </source>
</evidence>